<feature type="region of interest" description="Disordered" evidence="2">
    <location>
        <begin position="305"/>
        <end position="339"/>
    </location>
</feature>
<dbReference type="Gene3D" id="1.20.58.2220">
    <property type="entry name" value="Formin, FH2 domain"/>
    <property type="match status" value="1"/>
</dbReference>
<feature type="compositionally biased region" description="Pro residues" evidence="2">
    <location>
        <begin position="602"/>
        <end position="611"/>
    </location>
</feature>
<dbReference type="PANTHER" id="PTHR45725">
    <property type="entry name" value="FORMIN HOMOLOGY 2 FAMILY MEMBER"/>
    <property type="match status" value="1"/>
</dbReference>
<evidence type="ECO:0000259" key="3">
    <source>
        <dbReference type="PROSITE" id="PS50238"/>
    </source>
</evidence>
<evidence type="ECO:0000313" key="5">
    <source>
        <dbReference type="EMBL" id="WZN58880.1"/>
    </source>
</evidence>
<feature type="region of interest" description="Disordered" evidence="2">
    <location>
        <begin position="253"/>
        <end position="293"/>
    </location>
</feature>
<dbReference type="InterPro" id="IPR008936">
    <property type="entry name" value="Rho_GTPase_activation_prot"/>
</dbReference>
<dbReference type="InterPro" id="IPR042201">
    <property type="entry name" value="FH2_Formin_sf"/>
</dbReference>
<dbReference type="Pfam" id="PF00620">
    <property type="entry name" value="RhoGAP"/>
    <property type="match status" value="1"/>
</dbReference>
<dbReference type="PROSITE" id="PS50238">
    <property type="entry name" value="RHOGAP"/>
    <property type="match status" value="1"/>
</dbReference>
<gene>
    <name evidence="5" type="ORF">HKI87_01g04040</name>
</gene>
<feature type="compositionally biased region" description="Basic and acidic residues" evidence="2">
    <location>
        <begin position="1005"/>
        <end position="1014"/>
    </location>
</feature>
<dbReference type="AlphaFoldDB" id="A0AAX4NZ67"/>
<keyword evidence="6" id="KW-1185">Reference proteome</keyword>
<feature type="domain" description="FH2" evidence="4">
    <location>
        <begin position="620"/>
        <end position="1009"/>
    </location>
</feature>
<comment type="similarity">
    <text evidence="1">Belongs to the formin-like family.</text>
</comment>
<dbReference type="InterPro" id="IPR051425">
    <property type="entry name" value="Formin_Homology"/>
</dbReference>
<feature type="compositionally biased region" description="Basic and acidic residues" evidence="2">
    <location>
        <begin position="565"/>
        <end position="576"/>
    </location>
</feature>
<dbReference type="Proteomes" id="UP001472866">
    <property type="component" value="Chromosome 01"/>
</dbReference>
<feature type="compositionally biased region" description="Basic and acidic residues" evidence="2">
    <location>
        <begin position="305"/>
        <end position="314"/>
    </location>
</feature>
<dbReference type="InterPro" id="IPR015425">
    <property type="entry name" value="FH2_Formin"/>
</dbReference>
<feature type="compositionally biased region" description="Polar residues" evidence="2">
    <location>
        <begin position="480"/>
        <end position="493"/>
    </location>
</feature>
<feature type="compositionally biased region" description="Polar residues" evidence="2">
    <location>
        <begin position="537"/>
        <end position="564"/>
    </location>
</feature>
<sequence>MNSIRMNRKLVSFEAFSSELAERVHRPLLRSKRGKHLSSHDSTTLLVASEVLSYLLHQLDEKGRDVESVFGATSADKLEEVYGILLGELPDSGLLQERDSRKMKFTKITDATFEEYGLHYSLPLVQKLLGELEDALMTRVEYTAFLTAVRIPENKSRHFVLRLLLDKLAPQKLEVLKLLIGVLQRVSVEDDGRGNEIGDVIEKCGRAIFQSNEVSSDRTIINRSDILAAEQCLKMLLEEGQILLHEGEGRLGKFRHTTGAEDMTRNPSRRPGEQPSRLRRRRSFGGSPKSYSAIHMKRVMMKKGEVHGHTEGATRRSSRASRQDKHVSSLGKENLESPYQGQVGENYDISEANLGNIRRYFLKTPTTLISKTRSGEKNASTMKVLAQSVKNVDARLEVSGRCDPKRTLRVLSSPKGEVGVSHTVEEAEEGASQVGMDMIDPKDYSKYLIGLPKEVLDKIKLLSKNAAETCEAREKETGRGNEQSPGSSTCTNWSGMLEKIDMLMSSPDSEEASSRSRSSLSPSSARLKSMLAELTPSPENRSSRGATERGSSATSTSKQGNTESPKPDPSGKEPEASSKGNAADISGSGKRETTPKAAKGGGPPPPPPPPGMGKKNFAAPARVPLAGKKMKALHWQKLHKTKTKKTVWESERSDFGLNVEELESLFSLAEKPVKKVEKKKSSKVHLVGLKRSHNISIELSGMKLDFSRIRNSLLDMDDSQFSLEQLHVLKRAVPTEQESTKLRNYSGDKSKLGQVELYFMEVMSIPRLENRIDSLIYKKTFVSCIDKLKEELSILKQASSQVLGSNSLKLILEGVLAVGNYMNTGTSRGSADGFKIESLLKLKDIKGKDRKTSLLHFIVKELIKKEDKVRFFTAEIEKVVAASKFQKDYVSHTLQQLEAQQGKLKEEILHASVVLDDTSDLNDRFRDVMVPFAEDSEETLTCMKSILGDTVANLEKMRNFLGEDQGTEPNETFRTLRDFMQLYDSVICDIREAEKIEEQKKRAEMRAARRERSKSVCVATPPTPVEREKLVDKTNAPLPGKDLKVRARSMSVCPGLQTSTEALPQPELESSAPANKETERGAEQSPPRSPPNARGGDDVVFFSPEPAGSPFSGGESEDEMIEEAFAGL</sequence>
<feature type="region of interest" description="Disordered" evidence="2">
    <location>
        <begin position="505"/>
        <end position="617"/>
    </location>
</feature>
<dbReference type="EMBL" id="CP151501">
    <property type="protein sequence ID" value="WZN58880.1"/>
    <property type="molecule type" value="Genomic_DNA"/>
</dbReference>
<dbReference type="Gene3D" id="1.10.555.10">
    <property type="entry name" value="Rho GTPase activation protein"/>
    <property type="match status" value="1"/>
</dbReference>
<dbReference type="SUPFAM" id="SSF101447">
    <property type="entry name" value="Formin homology 2 domain (FH2 domain)"/>
    <property type="match status" value="1"/>
</dbReference>
<evidence type="ECO:0000256" key="2">
    <source>
        <dbReference type="SAM" id="MobiDB-lite"/>
    </source>
</evidence>
<dbReference type="InterPro" id="IPR000198">
    <property type="entry name" value="RhoGAP_dom"/>
</dbReference>
<feature type="region of interest" description="Disordered" evidence="2">
    <location>
        <begin position="473"/>
        <end position="493"/>
    </location>
</feature>
<feature type="domain" description="Rho-GAP" evidence="3">
    <location>
        <begin position="35"/>
        <end position="244"/>
    </location>
</feature>
<evidence type="ECO:0000256" key="1">
    <source>
        <dbReference type="RuleBase" id="RU361260"/>
    </source>
</evidence>
<evidence type="ECO:0000313" key="6">
    <source>
        <dbReference type="Proteomes" id="UP001472866"/>
    </source>
</evidence>
<dbReference type="SUPFAM" id="SSF48350">
    <property type="entry name" value="GTPase activation domain, GAP"/>
    <property type="match status" value="1"/>
</dbReference>
<feature type="region of interest" description="Disordered" evidence="2">
    <location>
        <begin position="1057"/>
        <end position="1128"/>
    </location>
</feature>
<proteinExistence type="inferred from homology"/>
<feature type="region of interest" description="Disordered" evidence="2">
    <location>
        <begin position="1005"/>
        <end position="1045"/>
    </location>
</feature>
<evidence type="ECO:0000259" key="4">
    <source>
        <dbReference type="PROSITE" id="PS51444"/>
    </source>
</evidence>
<protein>
    <recommendedName>
        <fullName evidence="1">Formin-like protein</fullName>
    </recommendedName>
</protein>
<dbReference type="GO" id="GO:0007165">
    <property type="term" value="P:signal transduction"/>
    <property type="evidence" value="ECO:0007669"/>
    <property type="project" value="InterPro"/>
</dbReference>
<dbReference type="PANTHER" id="PTHR45725:SF1">
    <property type="entry name" value="DISHEVELLED ASSOCIATED ACTIVATOR OF MORPHOGENESIS, ISOFORM D"/>
    <property type="match status" value="1"/>
</dbReference>
<dbReference type="PROSITE" id="PS51444">
    <property type="entry name" value="FH2"/>
    <property type="match status" value="1"/>
</dbReference>
<dbReference type="SMART" id="SM00498">
    <property type="entry name" value="FH2"/>
    <property type="match status" value="1"/>
</dbReference>
<feature type="compositionally biased region" description="Low complexity" evidence="2">
    <location>
        <begin position="515"/>
        <end position="529"/>
    </location>
</feature>
<dbReference type="Pfam" id="PF02181">
    <property type="entry name" value="FH2"/>
    <property type="match status" value="1"/>
</dbReference>
<name>A0AAX4NZ67_9CHLO</name>
<reference evidence="5 6" key="1">
    <citation type="submission" date="2024-03" db="EMBL/GenBank/DDBJ databases">
        <title>Complete genome sequence of the green alga Chloropicon roscoffensis RCC1871.</title>
        <authorList>
            <person name="Lemieux C."/>
            <person name="Pombert J.-F."/>
            <person name="Otis C."/>
            <person name="Turmel M."/>
        </authorList>
    </citation>
    <scope>NUCLEOTIDE SEQUENCE [LARGE SCALE GENOMIC DNA]</scope>
    <source>
        <strain evidence="5 6">RCC1871</strain>
    </source>
</reference>
<accession>A0AAX4NZ67</accession>
<organism evidence="5 6">
    <name type="scientific">Chloropicon roscoffensis</name>
    <dbReference type="NCBI Taxonomy" id="1461544"/>
    <lineage>
        <taxon>Eukaryota</taxon>
        <taxon>Viridiplantae</taxon>
        <taxon>Chlorophyta</taxon>
        <taxon>Chloropicophyceae</taxon>
        <taxon>Chloropicales</taxon>
        <taxon>Chloropicaceae</taxon>
        <taxon>Chloropicon</taxon>
    </lineage>
</organism>